<reference evidence="7" key="1">
    <citation type="submission" date="2016-10" db="EMBL/GenBank/DDBJ databases">
        <authorList>
            <person name="Varghese N."/>
            <person name="Submissions S."/>
        </authorList>
    </citation>
    <scope>NUCLEOTIDE SEQUENCE [LARGE SCALE GENOMIC DNA]</scope>
    <source>
        <strain evidence="7">CGMCC 1.6294</strain>
    </source>
</reference>
<dbReference type="InterPro" id="IPR005631">
    <property type="entry name" value="SDH"/>
</dbReference>
<dbReference type="STRING" id="375760.SAMN04488073_2792"/>
<comment type="subcellular location">
    <subcellularLocation>
        <location evidence="1">Cytoplasm</location>
    </subcellularLocation>
</comment>
<dbReference type="PANTHER" id="PTHR39585">
    <property type="entry name" value="FAD ASSEMBLY FACTOR SDHE"/>
    <property type="match status" value="1"/>
</dbReference>
<dbReference type="Proteomes" id="UP000199290">
    <property type="component" value="Unassembled WGS sequence"/>
</dbReference>
<dbReference type="GO" id="GO:0006105">
    <property type="term" value="P:succinate metabolic process"/>
    <property type="evidence" value="ECO:0007669"/>
    <property type="project" value="TreeGrafter"/>
</dbReference>
<comment type="similarity">
    <text evidence="2">Belongs to the SdhE FAD assembly factor family.</text>
</comment>
<evidence type="ECO:0000313" key="6">
    <source>
        <dbReference type="EMBL" id="SFR55763.1"/>
    </source>
</evidence>
<dbReference type="SUPFAM" id="SSF109910">
    <property type="entry name" value="YgfY-like"/>
    <property type="match status" value="1"/>
</dbReference>
<gene>
    <name evidence="6" type="ORF">SAMN04488073_2792</name>
</gene>
<evidence type="ECO:0000256" key="5">
    <source>
        <dbReference type="ARBA" id="ARBA00023186"/>
    </source>
</evidence>
<dbReference type="AlphaFoldDB" id="A0A1I6HMQ8"/>
<protein>
    <recommendedName>
        <fullName evidence="3">FAD assembly factor SdhE</fullName>
    </recommendedName>
</protein>
<keyword evidence="5" id="KW-0143">Chaperone</keyword>
<name>A0A1I6HMQ8_9GAMM</name>
<accession>A0A1I6HMQ8</accession>
<keyword evidence="4" id="KW-0963">Cytoplasm</keyword>
<dbReference type="EMBL" id="FOYV01000002">
    <property type="protein sequence ID" value="SFR55763.1"/>
    <property type="molecule type" value="Genomic_DNA"/>
</dbReference>
<dbReference type="OrthoDB" id="9180899at2"/>
<dbReference type="Gene3D" id="1.10.150.250">
    <property type="entry name" value="Flavinator of succinate dehydrogenase"/>
    <property type="match status" value="1"/>
</dbReference>
<dbReference type="PANTHER" id="PTHR39585:SF1">
    <property type="entry name" value="FAD ASSEMBLY FACTOR SDHE"/>
    <property type="match status" value="1"/>
</dbReference>
<evidence type="ECO:0000256" key="2">
    <source>
        <dbReference type="ARBA" id="ARBA00008571"/>
    </source>
</evidence>
<dbReference type="GO" id="GO:0005737">
    <property type="term" value="C:cytoplasm"/>
    <property type="evidence" value="ECO:0007669"/>
    <property type="project" value="UniProtKB-SubCell"/>
</dbReference>
<keyword evidence="7" id="KW-1185">Reference proteome</keyword>
<dbReference type="RefSeq" id="WP_091991539.1">
    <property type="nucleotide sequence ID" value="NZ_FOYV01000002.1"/>
</dbReference>
<dbReference type="InterPro" id="IPR050531">
    <property type="entry name" value="SdhE_FAD_assembly_factor"/>
</dbReference>
<dbReference type="InterPro" id="IPR036714">
    <property type="entry name" value="SDH_sf"/>
</dbReference>
<evidence type="ECO:0000313" key="7">
    <source>
        <dbReference type="Proteomes" id="UP000199290"/>
    </source>
</evidence>
<proteinExistence type="inferred from homology"/>
<evidence type="ECO:0000256" key="4">
    <source>
        <dbReference type="ARBA" id="ARBA00022490"/>
    </source>
</evidence>
<dbReference type="Pfam" id="PF03937">
    <property type="entry name" value="Sdh5"/>
    <property type="match status" value="1"/>
</dbReference>
<organism evidence="6 7">
    <name type="scientific">Marinobacter gudaonensis</name>
    <dbReference type="NCBI Taxonomy" id="375760"/>
    <lineage>
        <taxon>Bacteria</taxon>
        <taxon>Pseudomonadati</taxon>
        <taxon>Pseudomonadota</taxon>
        <taxon>Gammaproteobacteria</taxon>
        <taxon>Pseudomonadales</taxon>
        <taxon>Marinobacteraceae</taxon>
        <taxon>Marinobacter</taxon>
    </lineage>
</organism>
<evidence type="ECO:0000256" key="1">
    <source>
        <dbReference type="ARBA" id="ARBA00004496"/>
    </source>
</evidence>
<evidence type="ECO:0000256" key="3">
    <source>
        <dbReference type="ARBA" id="ARBA00019418"/>
    </source>
</evidence>
<sequence>MSETTAPSDNSEFNRLWWHSRRGMLELDVLLIPFVEQAYRELAPEDQARYRKLLSCEDTDMFEWFMQRSRPEDPDLQRMVDLILSRVQPD</sequence>